<accession>A0A0U1NR05</accession>
<organism evidence="1 2">
    <name type="scientific">Neobacillus massiliamazoniensis</name>
    <dbReference type="NCBI Taxonomy" id="1499688"/>
    <lineage>
        <taxon>Bacteria</taxon>
        <taxon>Bacillati</taxon>
        <taxon>Bacillota</taxon>
        <taxon>Bacilli</taxon>
        <taxon>Bacillales</taxon>
        <taxon>Bacillaceae</taxon>
        <taxon>Neobacillus</taxon>
    </lineage>
</organism>
<dbReference type="STRING" id="1499688.BN000_00053"/>
<sequence length="366" mass="43663">MKVLVLGFTKISYMPYMHFYIEQLKKYNCEVHLLYWKRDNNPDSESPKGIVTHIFDRYQEDSVPLRNKIGSFLEYRKYAKQILKKHSFDLIVVLHSTPGVLLSDVLTRKYKKKYVLDYRDFTYENFTFYKKIIHKLITNASATFVSSDAYRKYLPLIDNLYTSHNIVISDLENREIRKNKNRDISPIRLRFWGFIRHKEINMTIIKKLANDRRFELHYHGREQKTGQFLKQYCVESKIKNIFFQGEYKPENKYDFIKNTDLVHNIYENDIKTTNAMGNKYYDGLTFYIPQLCNEGSFMGDQLKKNKVGIALNPDSPNFADEIYEYYRSIDWLSFENCCDNALNNIIIQYNDGVKTIERIINGKRVN</sequence>
<dbReference type="EMBL" id="CVRB01000001">
    <property type="protein sequence ID" value="CRK80172.1"/>
    <property type="molecule type" value="Genomic_DNA"/>
</dbReference>
<reference evidence="2" key="1">
    <citation type="submission" date="2015-05" db="EMBL/GenBank/DDBJ databases">
        <authorList>
            <person name="Urmite Genomes"/>
        </authorList>
    </citation>
    <scope>NUCLEOTIDE SEQUENCE [LARGE SCALE GENOMIC DNA]</scope>
    <source>
        <strain evidence="2">LF1</strain>
    </source>
</reference>
<dbReference type="SUPFAM" id="SSF53756">
    <property type="entry name" value="UDP-Glycosyltransferase/glycogen phosphorylase"/>
    <property type="match status" value="1"/>
</dbReference>
<evidence type="ECO:0000313" key="2">
    <source>
        <dbReference type="Proteomes" id="UP000199087"/>
    </source>
</evidence>
<proteinExistence type="predicted"/>
<gene>
    <name evidence="1" type="ORF">BN000_00053</name>
</gene>
<name>A0A0U1NR05_9BACI</name>
<dbReference type="Proteomes" id="UP000199087">
    <property type="component" value="Unassembled WGS sequence"/>
</dbReference>
<evidence type="ECO:0000313" key="1">
    <source>
        <dbReference type="EMBL" id="CRK80172.1"/>
    </source>
</evidence>
<dbReference type="AlphaFoldDB" id="A0A0U1NR05"/>
<protein>
    <submittedName>
        <fullName evidence="1">Uncharacterized protein</fullName>
    </submittedName>
</protein>
<dbReference type="Gene3D" id="3.40.50.2000">
    <property type="entry name" value="Glycogen Phosphorylase B"/>
    <property type="match status" value="2"/>
</dbReference>
<dbReference type="RefSeq" id="WP_090629326.1">
    <property type="nucleotide sequence ID" value="NZ_CVRB01000001.1"/>
</dbReference>
<dbReference type="OrthoDB" id="2052976at2"/>
<keyword evidence="2" id="KW-1185">Reference proteome</keyword>